<keyword evidence="1" id="KW-0812">Transmembrane</keyword>
<feature type="transmembrane region" description="Helical" evidence="1">
    <location>
        <begin position="47"/>
        <end position="73"/>
    </location>
</feature>
<accession>S9Q1D2</accession>
<evidence type="ECO:0000256" key="1">
    <source>
        <dbReference type="SAM" id="Phobius"/>
    </source>
</evidence>
<name>S9Q1D2_SCHOY</name>
<keyword evidence="1" id="KW-1133">Transmembrane helix</keyword>
<keyword evidence="1" id="KW-0472">Membrane</keyword>
<dbReference type="RefSeq" id="XP_013017840.1">
    <property type="nucleotide sequence ID" value="XM_013162386.1"/>
</dbReference>
<dbReference type="GeneID" id="25033887"/>
<dbReference type="VEuPathDB" id="FungiDB:SOCG_04956"/>
<protein>
    <submittedName>
        <fullName evidence="2">Uncharacterized protein</fullName>
    </submittedName>
</protein>
<sequence>MKTKDEKETRNFFFFFFFYIKGKKKRIGFFILKFKNIYYYLLKKIDFLYFVLCLISSGFFSFLFLFCFVLAFVDKRRDATRFCRSCVSLACAAPTPARPRVGTTTITIFSSIWCKITINKQSAKMLKLERITKQGKSKGKNRNVK</sequence>
<evidence type="ECO:0000313" key="2">
    <source>
        <dbReference type="EMBL" id="EPX73523.1"/>
    </source>
</evidence>
<organism evidence="2 3">
    <name type="scientific">Schizosaccharomyces octosporus (strain yFS286)</name>
    <name type="common">Fission yeast</name>
    <name type="synonym">Octosporomyces octosporus</name>
    <dbReference type="NCBI Taxonomy" id="483514"/>
    <lineage>
        <taxon>Eukaryota</taxon>
        <taxon>Fungi</taxon>
        <taxon>Dikarya</taxon>
        <taxon>Ascomycota</taxon>
        <taxon>Taphrinomycotina</taxon>
        <taxon>Schizosaccharomycetes</taxon>
        <taxon>Schizosaccharomycetales</taxon>
        <taxon>Schizosaccharomycetaceae</taxon>
        <taxon>Schizosaccharomyces</taxon>
    </lineage>
</organism>
<dbReference type="AlphaFoldDB" id="S9Q1D2"/>
<reference evidence="2 3" key="1">
    <citation type="journal article" date="2011" name="Science">
        <title>Comparative functional genomics of the fission yeasts.</title>
        <authorList>
            <person name="Rhind N."/>
            <person name="Chen Z."/>
            <person name="Yassour M."/>
            <person name="Thompson D.A."/>
            <person name="Haas B.J."/>
            <person name="Habib N."/>
            <person name="Wapinski I."/>
            <person name="Roy S."/>
            <person name="Lin M.F."/>
            <person name="Heiman D.I."/>
            <person name="Young S.K."/>
            <person name="Furuya K."/>
            <person name="Guo Y."/>
            <person name="Pidoux A."/>
            <person name="Chen H.M."/>
            <person name="Robbertse B."/>
            <person name="Goldberg J.M."/>
            <person name="Aoki K."/>
            <person name="Bayne E.H."/>
            <person name="Berlin A.M."/>
            <person name="Desjardins C.A."/>
            <person name="Dobbs E."/>
            <person name="Dukaj L."/>
            <person name="Fan L."/>
            <person name="FitzGerald M.G."/>
            <person name="French C."/>
            <person name="Gujja S."/>
            <person name="Hansen K."/>
            <person name="Keifenheim D."/>
            <person name="Levin J.Z."/>
            <person name="Mosher R.A."/>
            <person name="Mueller C.A."/>
            <person name="Pfiffner J."/>
            <person name="Priest M."/>
            <person name="Russ C."/>
            <person name="Smialowska A."/>
            <person name="Swoboda P."/>
            <person name="Sykes S.M."/>
            <person name="Vaughn M."/>
            <person name="Vengrova S."/>
            <person name="Yoder R."/>
            <person name="Zeng Q."/>
            <person name="Allshire R."/>
            <person name="Baulcombe D."/>
            <person name="Birren B.W."/>
            <person name="Brown W."/>
            <person name="Ekwall K."/>
            <person name="Kellis M."/>
            <person name="Leatherwood J."/>
            <person name="Levin H."/>
            <person name="Margalit H."/>
            <person name="Martienssen R."/>
            <person name="Nieduszynski C.A."/>
            <person name="Spatafora J.W."/>
            <person name="Friedman N."/>
            <person name="Dalgaard J.Z."/>
            <person name="Baumann P."/>
            <person name="Niki H."/>
            <person name="Regev A."/>
            <person name="Nusbaum C."/>
        </authorList>
    </citation>
    <scope>NUCLEOTIDE SEQUENCE [LARGE SCALE GENOMIC DNA]</scope>
    <source>
        <strain evidence="3">yFS286</strain>
    </source>
</reference>
<dbReference type="Proteomes" id="UP000016088">
    <property type="component" value="Unassembled WGS sequence"/>
</dbReference>
<gene>
    <name evidence="2" type="ORF">SOCG_04956</name>
</gene>
<proteinExistence type="predicted"/>
<dbReference type="HOGENOM" id="CLU_1787941_0_0_1"/>
<evidence type="ECO:0000313" key="3">
    <source>
        <dbReference type="Proteomes" id="UP000016088"/>
    </source>
</evidence>
<dbReference type="EMBL" id="KE503206">
    <property type="protein sequence ID" value="EPX73523.1"/>
    <property type="molecule type" value="Genomic_DNA"/>
</dbReference>
<keyword evidence="3" id="KW-1185">Reference proteome</keyword>